<organism evidence="1 2">
    <name type="scientific">Roseivivax isoporae LMG 25204</name>
    <dbReference type="NCBI Taxonomy" id="1449351"/>
    <lineage>
        <taxon>Bacteria</taxon>
        <taxon>Pseudomonadati</taxon>
        <taxon>Pseudomonadota</taxon>
        <taxon>Alphaproteobacteria</taxon>
        <taxon>Rhodobacterales</taxon>
        <taxon>Roseobacteraceae</taxon>
        <taxon>Roseivivax</taxon>
    </lineage>
</organism>
<protein>
    <submittedName>
        <fullName evidence="1">Uncharacterized protein</fullName>
    </submittedName>
</protein>
<dbReference type="EMBL" id="JAME01000073">
    <property type="protein sequence ID" value="ETX26620.1"/>
    <property type="molecule type" value="Genomic_DNA"/>
</dbReference>
<evidence type="ECO:0000313" key="2">
    <source>
        <dbReference type="Proteomes" id="UP000023430"/>
    </source>
</evidence>
<reference evidence="1 2" key="1">
    <citation type="submission" date="2014-01" db="EMBL/GenBank/DDBJ databases">
        <title>Roseivivax isoporae LMG 25204 Genome Sequencing.</title>
        <authorList>
            <person name="Lai Q."/>
            <person name="Li G."/>
            <person name="Shao Z."/>
        </authorList>
    </citation>
    <scope>NUCLEOTIDE SEQUENCE [LARGE SCALE GENOMIC DNA]</scope>
    <source>
        <strain evidence="1 2">LMG 25204</strain>
    </source>
</reference>
<proteinExistence type="predicted"/>
<name>X7F1H7_9RHOB</name>
<keyword evidence="2" id="KW-1185">Reference proteome</keyword>
<dbReference type="RefSeq" id="WP_043775297.1">
    <property type="nucleotide sequence ID" value="NZ_JAME01000073.1"/>
</dbReference>
<gene>
    <name evidence="1" type="ORF">RISW2_21740</name>
</gene>
<comment type="caution">
    <text evidence="1">The sequence shown here is derived from an EMBL/GenBank/DDBJ whole genome shotgun (WGS) entry which is preliminary data.</text>
</comment>
<dbReference type="Proteomes" id="UP000023430">
    <property type="component" value="Unassembled WGS sequence"/>
</dbReference>
<accession>X7F1H7</accession>
<sequence>MALTVSTFIDETEIGQAIRSGDLQLALILQEALPDEEATSRLIREIEHVGGSHAAGLLAERFARAMQET</sequence>
<evidence type="ECO:0000313" key="1">
    <source>
        <dbReference type="EMBL" id="ETX26620.1"/>
    </source>
</evidence>
<dbReference type="AlphaFoldDB" id="X7F1H7"/>
<dbReference type="STRING" id="1449351.RISW2_21740"/>